<organism evidence="1 2">
    <name type="scientific">Sphaerodactylus townsendi</name>
    <dbReference type="NCBI Taxonomy" id="933632"/>
    <lineage>
        <taxon>Eukaryota</taxon>
        <taxon>Metazoa</taxon>
        <taxon>Chordata</taxon>
        <taxon>Craniata</taxon>
        <taxon>Vertebrata</taxon>
        <taxon>Euteleostomi</taxon>
        <taxon>Lepidosauria</taxon>
        <taxon>Squamata</taxon>
        <taxon>Bifurcata</taxon>
        <taxon>Gekkota</taxon>
        <taxon>Sphaerodactylidae</taxon>
        <taxon>Sphaerodactylus</taxon>
    </lineage>
</organism>
<sequence length="334" mass="38104">MYRHSVVAATQHLFHRLLAHSSMTPQRLPSLVLLSGRSQQKNTALFTVEVLQSQYSVEYQSNVTLRCCFPVNSQLDFKMLSILWKRTSPRQEEKEIYKLHKGQEDLTLQDPDYRGRATLLHEELQMGCSALSITKVKVTDAGSFLCVINYGEADYKYITLEVKAPYKRINIQKIKDPKEEGLILICQSEGYPLAEVSWHDGRNPNVSMFANTTFELTEEGLFNVTSILQVKQSISGNYTCVFWNKKLNEKTYRSAFQLDYVDESASGYQHFYLVSFISASLVVLSFLLLFVFKVVRRTSSTNLYIQKGNCRKVSHGSRVKEADASLEITSSSLI</sequence>
<comment type="caution">
    <text evidence="1">The sequence shown here is derived from an EMBL/GenBank/DDBJ whole genome shotgun (WGS) entry which is preliminary data.</text>
</comment>
<proteinExistence type="predicted"/>
<gene>
    <name evidence="1" type="ORF">K3G42_022934</name>
</gene>
<name>A0ACB8ERJ6_9SAUR</name>
<protein>
    <submittedName>
        <fullName evidence="1">Uncharacterized protein</fullName>
    </submittedName>
</protein>
<reference evidence="1" key="1">
    <citation type="submission" date="2021-08" db="EMBL/GenBank/DDBJ databases">
        <title>The first chromosome-level gecko genome reveals the dynamic sex chromosomes of Neotropical dwarf geckos (Sphaerodactylidae: Sphaerodactylus).</title>
        <authorList>
            <person name="Pinto B.J."/>
            <person name="Keating S.E."/>
            <person name="Gamble T."/>
        </authorList>
    </citation>
    <scope>NUCLEOTIDE SEQUENCE</scope>
    <source>
        <strain evidence="1">TG3544</strain>
    </source>
</reference>
<dbReference type="EMBL" id="CM037620">
    <property type="protein sequence ID" value="KAH7995215.1"/>
    <property type="molecule type" value="Genomic_DNA"/>
</dbReference>
<keyword evidence="2" id="KW-1185">Reference proteome</keyword>
<evidence type="ECO:0000313" key="2">
    <source>
        <dbReference type="Proteomes" id="UP000827872"/>
    </source>
</evidence>
<accession>A0ACB8ERJ6</accession>
<evidence type="ECO:0000313" key="1">
    <source>
        <dbReference type="EMBL" id="KAH7995215.1"/>
    </source>
</evidence>
<dbReference type="Proteomes" id="UP000827872">
    <property type="component" value="Linkage Group LG07"/>
</dbReference>